<evidence type="ECO:0000256" key="5">
    <source>
        <dbReference type="ARBA" id="ARBA00022989"/>
    </source>
</evidence>
<dbReference type="PANTHER" id="PTHR23500">
    <property type="entry name" value="SOLUTE CARRIER FAMILY 2, FACILITATED GLUCOSE TRANSPORTER"/>
    <property type="match status" value="1"/>
</dbReference>
<reference evidence="8" key="1">
    <citation type="journal article" date="2017" name="Plant J.">
        <title>The pomegranate (Punica granatum L.) genome and the genomics of punicalagin biosynthesis.</title>
        <authorList>
            <person name="Qin G."/>
            <person name="Xu C."/>
            <person name="Ming R."/>
            <person name="Tang H."/>
            <person name="Guyot R."/>
            <person name="Kramer E.M."/>
            <person name="Hu Y."/>
            <person name="Yi X."/>
            <person name="Qi Y."/>
            <person name="Xu X."/>
            <person name="Gao Z."/>
            <person name="Pan H."/>
            <person name="Jian J."/>
            <person name="Tian Y."/>
            <person name="Yue Z."/>
            <person name="Xu Y."/>
        </authorList>
    </citation>
    <scope>NUCLEOTIDE SEQUENCE [LARGE SCALE GENOMIC DNA]</scope>
    <source>
        <strain evidence="8">cv. Dabenzi</strain>
    </source>
</reference>
<dbReference type="Pfam" id="PF00083">
    <property type="entry name" value="Sugar_tr"/>
    <property type="match status" value="1"/>
</dbReference>
<name>A0A218XX21_PUNGR</name>
<comment type="similarity">
    <text evidence="2">Belongs to the major facilitator superfamily. Sugar transporter (TC 2.A.1.1) family.</text>
</comment>
<organism evidence="7 8">
    <name type="scientific">Punica granatum</name>
    <name type="common">Pomegranate</name>
    <dbReference type="NCBI Taxonomy" id="22663"/>
    <lineage>
        <taxon>Eukaryota</taxon>
        <taxon>Viridiplantae</taxon>
        <taxon>Streptophyta</taxon>
        <taxon>Embryophyta</taxon>
        <taxon>Tracheophyta</taxon>
        <taxon>Spermatophyta</taxon>
        <taxon>Magnoliopsida</taxon>
        <taxon>eudicotyledons</taxon>
        <taxon>Gunneridae</taxon>
        <taxon>Pentapetalae</taxon>
        <taxon>rosids</taxon>
        <taxon>malvids</taxon>
        <taxon>Myrtales</taxon>
        <taxon>Lythraceae</taxon>
        <taxon>Punica</taxon>
    </lineage>
</organism>
<dbReference type="GO" id="GO:0015144">
    <property type="term" value="F:carbohydrate transmembrane transporter activity"/>
    <property type="evidence" value="ECO:0007669"/>
    <property type="project" value="InterPro"/>
</dbReference>
<evidence type="ECO:0000313" key="7">
    <source>
        <dbReference type="EMBL" id="OWM89196.1"/>
    </source>
</evidence>
<dbReference type="SUPFAM" id="SSF103473">
    <property type="entry name" value="MFS general substrate transporter"/>
    <property type="match status" value="1"/>
</dbReference>
<evidence type="ECO:0000256" key="3">
    <source>
        <dbReference type="ARBA" id="ARBA00022448"/>
    </source>
</evidence>
<evidence type="ECO:0008006" key="9">
    <source>
        <dbReference type="Google" id="ProtNLM"/>
    </source>
</evidence>
<evidence type="ECO:0000256" key="2">
    <source>
        <dbReference type="ARBA" id="ARBA00010992"/>
    </source>
</evidence>
<dbReference type="AlphaFoldDB" id="A0A218XX21"/>
<dbReference type="InterPro" id="IPR045262">
    <property type="entry name" value="STP/PLT_plant"/>
</dbReference>
<keyword evidence="3" id="KW-0813">Transport</keyword>
<sequence length="138" mass="14915">MGGVADYTQKGLNLSDIEIEIINGMINSMSLVGSFMACRTSNYAGRRYNILIARMVFFVSTFLMDCATNFAFLPVGRIVAGTGTGRLGIVGSHTSPLDSSAVDQNSNPHRVQPPPVLVVSKAELAWTPMSQPAPNRYF</sequence>
<comment type="caution">
    <text evidence="7">The sequence shown here is derived from an EMBL/GenBank/DDBJ whole genome shotgun (WGS) entry which is preliminary data.</text>
</comment>
<keyword evidence="4" id="KW-0812">Transmembrane</keyword>
<proteinExistence type="inferred from homology"/>
<keyword evidence="5" id="KW-1133">Transmembrane helix</keyword>
<dbReference type="Gene3D" id="1.20.1250.20">
    <property type="entry name" value="MFS general substrate transporter like domains"/>
    <property type="match status" value="1"/>
</dbReference>
<dbReference type="GO" id="GO:0016020">
    <property type="term" value="C:membrane"/>
    <property type="evidence" value="ECO:0007669"/>
    <property type="project" value="UniProtKB-SubCell"/>
</dbReference>
<gene>
    <name evidence="7" type="ORF">CDL15_Pgr010482</name>
</gene>
<dbReference type="InterPro" id="IPR036259">
    <property type="entry name" value="MFS_trans_sf"/>
</dbReference>
<evidence type="ECO:0000313" key="8">
    <source>
        <dbReference type="Proteomes" id="UP000197138"/>
    </source>
</evidence>
<accession>A0A218XX21</accession>
<evidence type="ECO:0000256" key="6">
    <source>
        <dbReference type="ARBA" id="ARBA00023136"/>
    </source>
</evidence>
<dbReference type="PANTHER" id="PTHR23500:SF424">
    <property type="entry name" value="POLYOL TRANSPORTER 5"/>
    <property type="match status" value="1"/>
</dbReference>
<comment type="subcellular location">
    <subcellularLocation>
        <location evidence="1">Membrane</location>
    </subcellularLocation>
</comment>
<dbReference type="EMBL" id="MTKT01000670">
    <property type="protein sequence ID" value="OWM89196.1"/>
    <property type="molecule type" value="Genomic_DNA"/>
</dbReference>
<protein>
    <recommendedName>
        <fullName evidence="9">Major facilitator superfamily (MFS) profile domain-containing protein</fullName>
    </recommendedName>
</protein>
<dbReference type="InterPro" id="IPR005828">
    <property type="entry name" value="MFS_sugar_transport-like"/>
</dbReference>
<keyword evidence="6" id="KW-0472">Membrane</keyword>
<evidence type="ECO:0000256" key="1">
    <source>
        <dbReference type="ARBA" id="ARBA00004370"/>
    </source>
</evidence>
<dbReference type="Proteomes" id="UP000197138">
    <property type="component" value="Unassembled WGS sequence"/>
</dbReference>
<evidence type="ECO:0000256" key="4">
    <source>
        <dbReference type="ARBA" id="ARBA00022692"/>
    </source>
</evidence>